<keyword evidence="9" id="KW-0624">Polysaccharide degradation</keyword>
<dbReference type="PROSITE" id="PS51318">
    <property type="entry name" value="TAT"/>
    <property type="match status" value="1"/>
</dbReference>
<dbReference type="Pfam" id="PF18448">
    <property type="entry name" value="CBM46"/>
    <property type="match status" value="1"/>
</dbReference>
<dbReference type="Gene3D" id="3.20.20.80">
    <property type="entry name" value="Glycosidases"/>
    <property type="match status" value="1"/>
</dbReference>
<evidence type="ECO:0000256" key="6">
    <source>
        <dbReference type="ARBA" id="ARBA00023001"/>
    </source>
</evidence>
<evidence type="ECO:0000256" key="7">
    <source>
        <dbReference type="ARBA" id="ARBA00023277"/>
    </source>
</evidence>
<dbReference type="SMART" id="SM00637">
    <property type="entry name" value="CBD_II"/>
    <property type="match status" value="1"/>
</dbReference>
<dbReference type="RefSeq" id="WP_376810362.1">
    <property type="nucleotide sequence ID" value="NZ_JBHTAC010000061.1"/>
</dbReference>
<comment type="caution">
    <text evidence="12">The sequence shown here is derived from an EMBL/GenBank/DDBJ whole genome shotgun (WGS) entry which is preliminary data.</text>
</comment>
<dbReference type="EC" id="3.2.1.4" evidence="3"/>
<evidence type="ECO:0000256" key="1">
    <source>
        <dbReference type="ARBA" id="ARBA00000966"/>
    </source>
</evidence>
<evidence type="ECO:0000256" key="8">
    <source>
        <dbReference type="ARBA" id="ARBA00023295"/>
    </source>
</evidence>
<dbReference type="Proteomes" id="UP001596392">
    <property type="component" value="Unassembled WGS sequence"/>
</dbReference>
<evidence type="ECO:0000256" key="2">
    <source>
        <dbReference type="ARBA" id="ARBA00005641"/>
    </source>
</evidence>
<feature type="compositionally biased region" description="Low complexity" evidence="10">
    <location>
        <begin position="157"/>
        <end position="181"/>
    </location>
</feature>
<proteinExistence type="inferred from homology"/>
<name>A0ABW2H8L9_9ACTN</name>
<dbReference type="InterPro" id="IPR005102">
    <property type="entry name" value="Carbo-bd_X2"/>
</dbReference>
<keyword evidence="8" id="KW-0326">Glycosidase</keyword>
<dbReference type="InterPro" id="IPR050386">
    <property type="entry name" value="Glycosyl_hydrolase_5"/>
</dbReference>
<organism evidence="12 13">
    <name type="scientific">Catellatospora aurea</name>
    <dbReference type="NCBI Taxonomy" id="1337874"/>
    <lineage>
        <taxon>Bacteria</taxon>
        <taxon>Bacillati</taxon>
        <taxon>Actinomycetota</taxon>
        <taxon>Actinomycetes</taxon>
        <taxon>Micromonosporales</taxon>
        <taxon>Micromonosporaceae</taxon>
        <taxon>Catellatospora</taxon>
    </lineage>
</organism>
<evidence type="ECO:0000313" key="13">
    <source>
        <dbReference type="Proteomes" id="UP001596392"/>
    </source>
</evidence>
<dbReference type="SUPFAM" id="SSF49384">
    <property type="entry name" value="Carbohydrate-binding domain"/>
    <property type="match status" value="1"/>
</dbReference>
<dbReference type="EMBL" id="JBHTAC010000061">
    <property type="protein sequence ID" value="MFC7247644.1"/>
    <property type="molecule type" value="Genomic_DNA"/>
</dbReference>
<keyword evidence="4" id="KW-0732">Signal</keyword>
<comment type="catalytic activity">
    <reaction evidence="1">
        <text>Endohydrolysis of (1-&gt;4)-beta-D-glucosidic linkages in cellulose, lichenin and cereal beta-D-glucans.</text>
        <dbReference type="EC" id="3.2.1.4"/>
    </reaction>
</comment>
<dbReference type="SUPFAM" id="SSF81296">
    <property type="entry name" value="E set domains"/>
    <property type="match status" value="1"/>
</dbReference>
<evidence type="ECO:0000256" key="3">
    <source>
        <dbReference type="ARBA" id="ARBA00012601"/>
    </source>
</evidence>
<dbReference type="InterPro" id="IPR001919">
    <property type="entry name" value="CBD2"/>
</dbReference>
<evidence type="ECO:0000256" key="10">
    <source>
        <dbReference type="SAM" id="MobiDB-lite"/>
    </source>
</evidence>
<accession>A0ABW2H8L9</accession>
<dbReference type="InterPro" id="IPR012291">
    <property type="entry name" value="CBM2_carb-bd_dom_sf"/>
</dbReference>
<sequence length="712" mass="76077">MSEQSSTARRRRWRAGLAAVASAAVVTGLGMVATANAYAASGCRVAYAAPSQWPGGFTANVDVTNLGDPISGWSLVWTFPSGQQVTQAWNATVTSSGSQVTATNVGYNGTIATNGTVSFGFNGSWSGTNTNPTAFTLNGVACTGSVGGSTPPPSSPSPSRSTSPSPSVSPSASPSPSGPPAVNAMAAVAAMQPGWNLGNSFDATGADETSWGNPQVTEALLDKVKAEGFKSIRIPVTWGQHHGSAPNYTIDATWLARVKQVVDWALADGLYVMINIHHDSWQWIANMPSDRTTVLNRYNALWTQLAAAFRDSSTKLTFESVNEPQFTGSSGDAQNAQLLNELNTSFHRIVRQSGGGNATRLLVLPTLHTSADQARIDELTSTFTQLNDPNLIATVHFYGYWPFSVNVAGGTRFDATTQADLVGQFDRVYNAFVARNIPVIIGEYGLLGFDRHTGTIQQGEKLKFFEYLGYYARSKQLTTMLWDNGQHLGRTSLVWSDPELFAQIKSSWTTRSGTAYADQVFVPKASTITAKTLALNMNGTTFQGLRQGSTDLVSGTDYTVSGSTLTLTASALTRLVGSRAYGVNATLHARFSQGVPWRINIVTNDPPIVSNATGTTASFAVPTQFRGDQLATMEAKYADGTFAGPHNWTSFKEFDVTFAPNYTANTITLKPEFFAEVNAGSRVTLTFHFWSGTTVTYYVTKATSGSVTGTTS</sequence>
<keyword evidence="5" id="KW-0378">Hydrolase</keyword>
<dbReference type="PANTHER" id="PTHR31297:SF41">
    <property type="entry name" value="ENDOGLUCANASE, PUTATIVE (AFU_ORTHOLOGUE AFUA_5G01830)-RELATED"/>
    <property type="match status" value="1"/>
</dbReference>
<dbReference type="Pfam" id="PF03442">
    <property type="entry name" value="CBM_X2"/>
    <property type="match status" value="1"/>
</dbReference>
<comment type="similarity">
    <text evidence="2">Belongs to the glycosyl hydrolase 5 (cellulase A) family.</text>
</comment>
<dbReference type="PANTHER" id="PTHR31297">
    <property type="entry name" value="GLUCAN ENDO-1,6-BETA-GLUCOSIDASE B"/>
    <property type="match status" value="1"/>
</dbReference>
<evidence type="ECO:0000256" key="4">
    <source>
        <dbReference type="ARBA" id="ARBA00022729"/>
    </source>
</evidence>
<dbReference type="InterPro" id="IPR017853">
    <property type="entry name" value="GH"/>
</dbReference>
<evidence type="ECO:0000259" key="11">
    <source>
        <dbReference type="PROSITE" id="PS51173"/>
    </source>
</evidence>
<keyword evidence="7" id="KW-0119">Carbohydrate metabolism</keyword>
<dbReference type="InterPro" id="IPR040946">
    <property type="entry name" value="CBM46"/>
</dbReference>
<dbReference type="InterPro" id="IPR001547">
    <property type="entry name" value="Glyco_hydro_5"/>
</dbReference>
<protein>
    <recommendedName>
        <fullName evidence="3">cellulase</fullName>
        <ecNumber evidence="3">3.2.1.4</ecNumber>
    </recommendedName>
</protein>
<dbReference type="PROSITE" id="PS51173">
    <property type="entry name" value="CBM2"/>
    <property type="match status" value="1"/>
</dbReference>
<dbReference type="InterPro" id="IPR014756">
    <property type="entry name" value="Ig_E-set"/>
</dbReference>
<keyword evidence="6" id="KW-0136">Cellulose degradation</keyword>
<feature type="region of interest" description="Disordered" evidence="10">
    <location>
        <begin position="145"/>
        <end position="181"/>
    </location>
</feature>
<dbReference type="SUPFAM" id="SSF51445">
    <property type="entry name" value="(Trans)glycosidases"/>
    <property type="match status" value="1"/>
</dbReference>
<dbReference type="InterPro" id="IPR008965">
    <property type="entry name" value="CBM2/CBM3_carb-bd_dom_sf"/>
</dbReference>
<dbReference type="InterPro" id="IPR013783">
    <property type="entry name" value="Ig-like_fold"/>
</dbReference>
<evidence type="ECO:0000313" key="12">
    <source>
        <dbReference type="EMBL" id="MFC7247644.1"/>
    </source>
</evidence>
<dbReference type="Gene3D" id="2.60.40.10">
    <property type="entry name" value="Immunoglobulins"/>
    <property type="match status" value="2"/>
</dbReference>
<dbReference type="InterPro" id="IPR006311">
    <property type="entry name" value="TAT_signal"/>
</dbReference>
<evidence type="ECO:0000256" key="5">
    <source>
        <dbReference type="ARBA" id="ARBA00022801"/>
    </source>
</evidence>
<reference evidence="13" key="1">
    <citation type="journal article" date="2019" name="Int. J. Syst. Evol. Microbiol.">
        <title>The Global Catalogue of Microorganisms (GCM) 10K type strain sequencing project: providing services to taxonomists for standard genome sequencing and annotation.</title>
        <authorList>
            <consortium name="The Broad Institute Genomics Platform"/>
            <consortium name="The Broad Institute Genome Sequencing Center for Infectious Disease"/>
            <person name="Wu L."/>
            <person name="Ma J."/>
        </authorList>
    </citation>
    <scope>NUCLEOTIDE SEQUENCE [LARGE SCALE GENOMIC DNA]</scope>
    <source>
        <strain evidence="13">CGMCC 1.9106</strain>
    </source>
</reference>
<keyword evidence="13" id="KW-1185">Reference proteome</keyword>
<dbReference type="Pfam" id="PF00553">
    <property type="entry name" value="CBM_2"/>
    <property type="match status" value="1"/>
</dbReference>
<dbReference type="Gene3D" id="2.60.40.290">
    <property type="match status" value="1"/>
</dbReference>
<dbReference type="Pfam" id="PF00150">
    <property type="entry name" value="Cellulase"/>
    <property type="match status" value="1"/>
</dbReference>
<evidence type="ECO:0000256" key="9">
    <source>
        <dbReference type="ARBA" id="ARBA00023326"/>
    </source>
</evidence>
<feature type="domain" description="CBM2" evidence="11">
    <location>
        <begin position="36"/>
        <end position="145"/>
    </location>
</feature>
<gene>
    <name evidence="12" type="ORF">ACFQO7_34710</name>
</gene>